<dbReference type="SUPFAM" id="SSF53383">
    <property type="entry name" value="PLP-dependent transferases"/>
    <property type="match status" value="1"/>
</dbReference>
<evidence type="ECO:0000256" key="7">
    <source>
        <dbReference type="ARBA" id="ARBA00022714"/>
    </source>
</evidence>
<dbReference type="InterPro" id="IPR020578">
    <property type="entry name" value="Aminotrans_V_PyrdxlP_BS"/>
</dbReference>
<dbReference type="GO" id="GO:0031071">
    <property type="term" value="F:cysteine desulfurase activity"/>
    <property type="evidence" value="ECO:0007669"/>
    <property type="project" value="UniProtKB-EC"/>
</dbReference>
<dbReference type="Proteomes" id="UP001268683">
    <property type="component" value="Chromosome"/>
</dbReference>
<evidence type="ECO:0000256" key="11">
    <source>
        <dbReference type="ARBA" id="ARBA00023014"/>
    </source>
</evidence>
<evidence type="ECO:0000313" key="16">
    <source>
        <dbReference type="Proteomes" id="UP001268683"/>
    </source>
</evidence>
<evidence type="ECO:0000256" key="8">
    <source>
        <dbReference type="ARBA" id="ARBA00022723"/>
    </source>
</evidence>
<gene>
    <name evidence="15" type="ORF">QGN29_11665</name>
</gene>
<keyword evidence="9" id="KW-0663">Pyridoxal phosphate</keyword>
<dbReference type="InterPro" id="IPR015421">
    <property type="entry name" value="PyrdxlP-dep_Trfase_major"/>
</dbReference>
<dbReference type="EC" id="2.8.1.7" evidence="4"/>
<dbReference type="GO" id="GO:0008483">
    <property type="term" value="F:transaminase activity"/>
    <property type="evidence" value="ECO:0007669"/>
    <property type="project" value="UniProtKB-KW"/>
</dbReference>
<dbReference type="Gene3D" id="3.40.640.10">
    <property type="entry name" value="Type I PLP-dependent aspartate aminotransferase-like (Major domain)"/>
    <property type="match status" value="1"/>
</dbReference>
<dbReference type="FunFam" id="3.40.640.10:FF:000003">
    <property type="entry name" value="Cysteine desulfurase IscS"/>
    <property type="match status" value="1"/>
</dbReference>
<keyword evidence="11" id="KW-0411">Iron-sulfur</keyword>
<comment type="catalytic activity">
    <reaction evidence="12">
        <text>(sulfur carrier)-H + L-cysteine = (sulfur carrier)-SH + L-alanine</text>
        <dbReference type="Rhea" id="RHEA:43892"/>
        <dbReference type="Rhea" id="RHEA-COMP:14737"/>
        <dbReference type="Rhea" id="RHEA-COMP:14739"/>
        <dbReference type="ChEBI" id="CHEBI:29917"/>
        <dbReference type="ChEBI" id="CHEBI:35235"/>
        <dbReference type="ChEBI" id="CHEBI:57972"/>
        <dbReference type="ChEBI" id="CHEBI:64428"/>
        <dbReference type="EC" id="2.8.1.7"/>
    </reaction>
</comment>
<keyword evidence="15" id="KW-0032">Aminotransferase</keyword>
<keyword evidence="6" id="KW-0808">Transferase</keyword>
<evidence type="ECO:0000259" key="14">
    <source>
        <dbReference type="Pfam" id="PF00266"/>
    </source>
</evidence>
<keyword evidence="10" id="KW-0408">Iron</keyword>
<feature type="domain" description="Aminotransferase class V" evidence="14">
    <location>
        <begin position="5"/>
        <end position="365"/>
    </location>
</feature>
<dbReference type="GO" id="GO:0046872">
    <property type="term" value="F:metal ion binding"/>
    <property type="evidence" value="ECO:0007669"/>
    <property type="project" value="UniProtKB-KW"/>
</dbReference>
<reference evidence="15" key="1">
    <citation type="submission" date="2023-04" db="EMBL/GenBank/DDBJ databases">
        <title>Complete genome sequence of Temperatibacter marinus.</title>
        <authorList>
            <person name="Rong J.-C."/>
            <person name="Yi M.-L."/>
            <person name="Zhao Q."/>
        </authorList>
    </citation>
    <scope>NUCLEOTIDE SEQUENCE</scope>
    <source>
        <strain evidence="15">NBRC 110045</strain>
    </source>
</reference>
<evidence type="ECO:0000313" key="15">
    <source>
        <dbReference type="EMBL" id="WND02208.1"/>
    </source>
</evidence>
<evidence type="ECO:0000256" key="5">
    <source>
        <dbReference type="ARBA" id="ARBA00013558"/>
    </source>
</evidence>
<dbReference type="InterPro" id="IPR015422">
    <property type="entry name" value="PyrdxlP-dep_Trfase_small"/>
</dbReference>
<keyword evidence="7" id="KW-0001">2Fe-2S</keyword>
<dbReference type="KEGG" id="tmk:QGN29_11665"/>
<keyword evidence="8" id="KW-0479">Metal-binding</keyword>
<dbReference type="Pfam" id="PF00266">
    <property type="entry name" value="Aminotran_5"/>
    <property type="match status" value="1"/>
</dbReference>
<organism evidence="15 16">
    <name type="scientific">Temperatibacter marinus</name>
    <dbReference type="NCBI Taxonomy" id="1456591"/>
    <lineage>
        <taxon>Bacteria</taxon>
        <taxon>Pseudomonadati</taxon>
        <taxon>Pseudomonadota</taxon>
        <taxon>Alphaproteobacteria</taxon>
        <taxon>Kordiimonadales</taxon>
        <taxon>Temperatibacteraceae</taxon>
        <taxon>Temperatibacter</taxon>
    </lineage>
</organism>
<evidence type="ECO:0000256" key="4">
    <source>
        <dbReference type="ARBA" id="ARBA00012239"/>
    </source>
</evidence>
<dbReference type="EMBL" id="CP123872">
    <property type="protein sequence ID" value="WND02208.1"/>
    <property type="molecule type" value="Genomic_DNA"/>
</dbReference>
<evidence type="ECO:0000256" key="9">
    <source>
        <dbReference type="ARBA" id="ARBA00022898"/>
    </source>
</evidence>
<evidence type="ECO:0000256" key="12">
    <source>
        <dbReference type="ARBA" id="ARBA00050776"/>
    </source>
</evidence>
<dbReference type="PROSITE" id="PS00595">
    <property type="entry name" value="AA_TRANSFER_CLASS_5"/>
    <property type="match status" value="1"/>
</dbReference>
<dbReference type="PANTHER" id="PTHR11601">
    <property type="entry name" value="CYSTEINE DESULFURYLASE FAMILY MEMBER"/>
    <property type="match status" value="1"/>
</dbReference>
<comment type="cofactor">
    <cofactor evidence="1 13">
        <name>pyridoxal 5'-phosphate</name>
        <dbReference type="ChEBI" id="CHEBI:597326"/>
    </cofactor>
</comment>
<protein>
    <recommendedName>
        <fullName evidence="5">Cysteine desulfurase</fullName>
        <ecNumber evidence="4">2.8.1.7</ecNumber>
    </recommendedName>
</protein>
<dbReference type="PIRSF" id="PIRSF005572">
    <property type="entry name" value="NifS"/>
    <property type="match status" value="1"/>
</dbReference>
<dbReference type="InterPro" id="IPR000192">
    <property type="entry name" value="Aminotrans_V_dom"/>
</dbReference>
<dbReference type="GO" id="GO:0051537">
    <property type="term" value="F:2 iron, 2 sulfur cluster binding"/>
    <property type="evidence" value="ECO:0007669"/>
    <property type="project" value="UniProtKB-KW"/>
</dbReference>
<keyword evidence="16" id="KW-1185">Reference proteome</keyword>
<dbReference type="InterPro" id="IPR016454">
    <property type="entry name" value="Cysteine_dSase"/>
</dbReference>
<dbReference type="PANTHER" id="PTHR11601:SF34">
    <property type="entry name" value="CYSTEINE DESULFURASE"/>
    <property type="match status" value="1"/>
</dbReference>
<evidence type="ECO:0000256" key="2">
    <source>
        <dbReference type="ARBA" id="ARBA00003120"/>
    </source>
</evidence>
<accession>A0AA52EFL0</accession>
<evidence type="ECO:0000256" key="13">
    <source>
        <dbReference type="RuleBase" id="RU004504"/>
    </source>
</evidence>
<dbReference type="InterPro" id="IPR015424">
    <property type="entry name" value="PyrdxlP-dep_Trfase"/>
</dbReference>
<evidence type="ECO:0000256" key="1">
    <source>
        <dbReference type="ARBA" id="ARBA00001933"/>
    </source>
</evidence>
<sequence>MANSIYLDNQATTPLDPAVLEVMLPFLTSKFGNPHSASHAYGWETEAAIDVARAQVSSLIKAQEPNEIYFTSGATEANNLAIKGTMQAYGRERPHMVTVNTEHKCVLETMRYCESMGFSLTVVPVNAKGLVEIDSLEKAITNKTAIVSVMAVQNEIGTIQDIKTIATLAHSKGALFHTDAAQGFGKIPLDVQDMTIDLMSISGHKIYGPKGVGALYVKKGVRLVSQIHGGTQEDGLRAGTQAPALCAGLGMAASLAETSMITEHTRIRHLQETLLNALINLYPPLVVNGSLDERWVGNLNISFPGINGDRLIANLRAIALSSGSACSSGSATGSFVLKALDLPKELISSSLRLGIGRFTTEEDIQIAIEHFKSALEKLGKL</sequence>
<dbReference type="RefSeq" id="WP_310798043.1">
    <property type="nucleotide sequence ID" value="NZ_CP123872.1"/>
</dbReference>
<comment type="similarity">
    <text evidence="3">Belongs to the class-V pyridoxal-phosphate-dependent aminotransferase family. NifS/IscS subfamily.</text>
</comment>
<comment type="function">
    <text evidence="2">Catalyzes the removal of elemental sulfur atoms from cysteine to produce alanine. Seems to participate in the biosynthesis of the nitrogenase metalloclusters by providing the inorganic sulfur required for the Fe-S core formation.</text>
</comment>
<dbReference type="AlphaFoldDB" id="A0AA52EFL0"/>
<name>A0AA52EFL0_9PROT</name>
<proteinExistence type="inferred from homology"/>
<dbReference type="Gene3D" id="3.90.1150.10">
    <property type="entry name" value="Aspartate Aminotransferase, domain 1"/>
    <property type="match status" value="1"/>
</dbReference>
<evidence type="ECO:0000256" key="10">
    <source>
        <dbReference type="ARBA" id="ARBA00023004"/>
    </source>
</evidence>
<evidence type="ECO:0000256" key="3">
    <source>
        <dbReference type="ARBA" id="ARBA00006490"/>
    </source>
</evidence>
<evidence type="ECO:0000256" key="6">
    <source>
        <dbReference type="ARBA" id="ARBA00022679"/>
    </source>
</evidence>